<dbReference type="PROSITE" id="PS50893">
    <property type="entry name" value="ABC_TRANSPORTER_2"/>
    <property type="match status" value="1"/>
</dbReference>
<keyword evidence="10" id="KW-1185">Reference proteome</keyword>
<dbReference type="CDD" id="cd03257">
    <property type="entry name" value="ABC_NikE_OppD_transporters"/>
    <property type="match status" value="1"/>
</dbReference>
<comment type="similarity">
    <text evidence="2">Belongs to the ABC transporter superfamily.</text>
</comment>
<evidence type="ECO:0000256" key="6">
    <source>
        <dbReference type="ARBA" id="ARBA00022840"/>
    </source>
</evidence>
<dbReference type="FunFam" id="3.40.50.300:FF:000016">
    <property type="entry name" value="Oligopeptide ABC transporter ATP-binding component"/>
    <property type="match status" value="1"/>
</dbReference>
<dbReference type="AlphaFoldDB" id="A0A4P6V6B6"/>
<dbReference type="GO" id="GO:0055085">
    <property type="term" value="P:transmembrane transport"/>
    <property type="evidence" value="ECO:0007669"/>
    <property type="project" value="UniProtKB-ARBA"/>
</dbReference>
<keyword evidence="3" id="KW-0813">Transport</keyword>
<dbReference type="GeneID" id="90766533"/>
<dbReference type="SUPFAM" id="SSF52540">
    <property type="entry name" value="P-loop containing nucleoside triphosphate hydrolases"/>
    <property type="match status" value="1"/>
</dbReference>
<sequence>MVKAVTEMNLTLQQGEKLAVVGESGSGKSQCWLGVMGLLAHNARVTGRAEFGGRNLLEMSSRQLDRIRGREMSMVFQDPMTALNATLRISRQLTEPLEVHFGMGRAAAEKRAIAMLERVGIPDPAKRFRLYPHELSGGMRQRVVIAMALLAEPKVLIADEPTTALDVTIQAQILELFQELVTQMGTTLVIISHDLGVVAGLADRVAVMYGGRIVENAPVDDLFARPAHPYAEALLHSIPRVDRAESEIRPIAGRPPSLVDLPAGCSFHPRCAYAEDACQAAVPPLADVGRNRTAACIKPLNAPRKQEALADE</sequence>
<evidence type="ECO:0000313" key="10">
    <source>
        <dbReference type="Proteomes" id="UP000293719"/>
    </source>
</evidence>
<evidence type="ECO:0000313" key="9">
    <source>
        <dbReference type="EMBL" id="QBK32249.1"/>
    </source>
</evidence>
<dbReference type="InterPro" id="IPR003439">
    <property type="entry name" value="ABC_transporter-like_ATP-bd"/>
</dbReference>
<dbReference type="PROSITE" id="PS00211">
    <property type="entry name" value="ABC_TRANSPORTER_1"/>
    <property type="match status" value="1"/>
</dbReference>
<evidence type="ECO:0000256" key="2">
    <source>
        <dbReference type="ARBA" id="ARBA00005417"/>
    </source>
</evidence>
<evidence type="ECO:0000256" key="1">
    <source>
        <dbReference type="ARBA" id="ARBA00004417"/>
    </source>
</evidence>
<comment type="subcellular location">
    <subcellularLocation>
        <location evidence="1">Cell inner membrane</location>
        <topology evidence="1">Peripheral membrane protein</topology>
    </subcellularLocation>
</comment>
<keyword evidence="7" id="KW-0472">Membrane</keyword>
<dbReference type="EMBL" id="CP036532">
    <property type="protein sequence ID" value="QBK32249.1"/>
    <property type="molecule type" value="Genomic_DNA"/>
</dbReference>
<name>A0A4P6V6B6_9HYPH</name>
<proteinExistence type="inferred from homology"/>
<evidence type="ECO:0000256" key="5">
    <source>
        <dbReference type="ARBA" id="ARBA00022741"/>
    </source>
</evidence>
<dbReference type="Proteomes" id="UP000293719">
    <property type="component" value="Chromosome"/>
</dbReference>
<dbReference type="OrthoDB" id="9815712at2"/>
<dbReference type="Pfam" id="PF00005">
    <property type="entry name" value="ABC_tran"/>
    <property type="match status" value="1"/>
</dbReference>
<gene>
    <name evidence="9" type="ORF">E0E05_04425</name>
</gene>
<dbReference type="Gene3D" id="3.40.50.300">
    <property type="entry name" value="P-loop containing nucleotide triphosphate hydrolases"/>
    <property type="match status" value="1"/>
</dbReference>
<keyword evidence="4" id="KW-1003">Cell membrane</keyword>
<protein>
    <submittedName>
        <fullName evidence="9">ABC transporter ATP-binding protein</fullName>
    </submittedName>
</protein>
<dbReference type="InterPro" id="IPR013563">
    <property type="entry name" value="Oligopep_ABC_C"/>
</dbReference>
<feature type="domain" description="ABC transporter" evidence="8">
    <location>
        <begin position="1"/>
        <end position="235"/>
    </location>
</feature>
<evidence type="ECO:0000259" key="8">
    <source>
        <dbReference type="PROSITE" id="PS50893"/>
    </source>
</evidence>
<keyword evidence="5" id="KW-0547">Nucleotide-binding</keyword>
<dbReference type="Pfam" id="PF08352">
    <property type="entry name" value="oligo_HPY"/>
    <property type="match status" value="1"/>
</dbReference>
<dbReference type="GO" id="GO:0005886">
    <property type="term" value="C:plasma membrane"/>
    <property type="evidence" value="ECO:0007669"/>
    <property type="project" value="UniProtKB-SubCell"/>
</dbReference>
<dbReference type="KEGG" id="rpod:E0E05_04425"/>
<dbReference type="RefSeq" id="WP_131617889.1">
    <property type="nucleotide sequence ID" value="NZ_CP036532.1"/>
</dbReference>
<dbReference type="InterPro" id="IPR017871">
    <property type="entry name" value="ABC_transporter-like_CS"/>
</dbReference>
<dbReference type="GO" id="GO:0005524">
    <property type="term" value="F:ATP binding"/>
    <property type="evidence" value="ECO:0007669"/>
    <property type="project" value="UniProtKB-KW"/>
</dbReference>
<reference evidence="9 10" key="1">
    <citation type="journal article" date="2017" name="Int. J. Syst. Evol. Microbiol.">
        <title>Roseitalea porphyridii gen. nov., sp. nov., isolated from a red alga, and reclassification of Hoeflea suaedae Chung et al. 2013 as Pseudohoeflea suaedae gen. nov., comb. nov.</title>
        <authorList>
            <person name="Hyeon J.W."/>
            <person name="Jeong S.E."/>
            <person name="Baek K."/>
            <person name="Jeon C.O."/>
        </authorList>
    </citation>
    <scope>NUCLEOTIDE SEQUENCE [LARGE SCALE GENOMIC DNA]</scope>
    <source>
        <strain evidence="9 10">MA7-20</strain>
    </source>
</reference>
<dbReference type="InterPro" id="IPR003593">
    <property type="entry name" value="AAA+_ATPase"/>
</dbReference>
<dbReference type="NCBIfam" id="TIGR01727">
    <property type="entry name" value="oligo_HPY"/>
    <property type="match status" value="1"/>
</dbReference>
<dbReference type="GO" id="GO:0015833">
    <property type="term" value="P:peptide transport"/>
    <property type="evidence" value="ECO:0007669"/>
    <property type="project" value="InterPro"/>
</dbReference>
<evidence type="ECO:0000256" key="3">
    <source>
        <dbReference type="ARBA" id="ARBA00022448"/>
    </source>
</evidence>
<dbReference type="GO" id="GO:0016887">
    <property type="term" value="F:ATP hydrolysis activity"/>
    <property type="evidence" value="ECO:0007669"/>
    <property type="project" value="InterPro"/>
</dbReference>
<dbReference type="InterPro" id="IPR050388">
    <property type="entry name" value="ABC_Ni/Peptide_Import"/>
</dbReference>
<dbReference type="SMART" id="SM00382">
    <property type="entry name" value="AAA"/>
    <property type="match status" value="1"/>
</dbReference>
<evidence type="ECO:0000256" key="4">
    <source>
        <dbReference type="ARBA" id="ARBA00022475"/>
    </source>
</evidence>
<dbReference type="PANTHER" id="PTHR43297:SF2">
    <property type="entry name" value="DIPEPTIDE TRANSPORT ATP-BINDING PROTEIN DPPD"/>
    <property type="match status" value="1"/>
</dbReference>
<organism evidence="9 10">
    <name type="scientific">Roseitalea porphyridii</name>
    <dbReference type="NCBI Taxonomy" id="1852022"/>
    <lineage>
        <taxon>Bacteria</taxon>
        <taxon>Pseudomonadati</taxon>
        <taxon>Pseudomonadota</taxon>
        <taxon>Alphaproteobacteria</taxon>
        <taxon>Hyphomicrobiales</taxon>
        <taxon>Ahrensiaceae</taxon>
        <taxon>Roseitalea</taxon>
    </lineage>
</organism>
<accession>A0A4P6V6B6</accession>
<evidence type="ECO:0000256" key="7">
    <source>
        <dbReference type="ARBA" id="ARBA00023136"/>
    </source>
</evidence>
<keyword evidence="6 9" id="KW-0067">ATP-binding</keyword>
<dbReference type="PANTHER" id="PTHR43297">
    <property type="entry name" value="OLIGOPEPTIDE TRANSPORT ATP-BINDING PROTEIN APPD"/>
    <property type="match status" value="1"/>
</dbReference>
<dbReference type="InterPro" id="IPR027417">
    <property type="entry name" value="P-loop_NTPase"/>
</dbReference>